<protein>
    <submittedName>
        <fullName evidence="4">Hpt domain-containing protein</fullName>
    </submittedName>
</protein>
<dbReference type="EMBL" id="JBAKAR010000011">
    <property type="protein sequence ID" value="MEL0614014.1"/>
    <property type="molecule type" value="Genomic_DNA"/>
</dbReference>
<dbReference type="PROSITE" id="PS50894">
    <property type="entry name" value="HPT"/>
    <property type="match status" value="1"/>
</dbReference>
<dbReference type="Pfam" id="PF01627">
    <property type="entry name" value="Hpt"/>
    <property type="match status" value="1"/>
</dbReference>
<dbReference type="Proteomes" id="UP001379949">
    <property type="component" value="Unassembled WGS sequence"/>
</dbReference>
<dbReference type="SUPFAM" id="SSF47226">
    <property type="entry name" value="Histidine-containing phosphotransfer domain, HPT domain"/>
    <property type="match status" value="1"/>
</dbReference>
<accession>A0ABU9G694</accession>
<feature type="modified residue" description="Phosphohistidine" evidence="2">
    <location>
        <position position="55"/>
    </location>
</feature>
<evidence type="ECO:0000256" key="2">
    <source>
        <dbReference type="PROSITE-ProRule" id="PRU00110"/>
    </source>
</evidence>
<evidence type="ECO:0000259" key="3">
    <source>
        <dbReference type="PROSITE" id="PS50894"/>
    </source>
</evidence>
<reference evidence="4 5" key="1">
    <citation type="submission" date="2024-02" db="EMBL/GenBank/DDBJ databases">
        <title>Bacteria isolated from the canopy kelp, Nereocystis luetkeana.</title>
        <authorList>
            <person name="Pfister C.A."/>
            <person name="Younker I.T."/>
            <person name="Light S.H."/>
        </authorList>
    </citation>
    <scope>NUCLEOTIDE SEQUENCE [LARGE SCALE GENOMIC DNA]</scope>
    <source>
        <strain evidence="4 5">TI.4.07</strain>
    </source>
</reference>
<dbReference type="InterPro" id="IPR036641">
    <property type="entry name" value="HPT_dom_sf"/>
</dbReference>
<proteinExistence type="predicted"/>
<feature type="domain" description="HPt" evidence="3">
    <location>
        <begin position="16"/>
        <end position="109"/>
    </location>
</feature>
<evidence type="ECO:0000256" key="1">
    <source>
        <dbReference type="ARBA" id="ARBA00023012"/>
    </source>
</evidence>
<keyword evidence="2" id="KW-0597">Phosphoprotein</keyword>
<dbReference type="RefSeq" id="WP_341563249.1">
    <property type="nucleotide sequence ID" value="NZ_JBAKAQ010000002.1"/>
</dbReference>
<dbReference type="InterPro" id="IPR008207">
    <property type="entry name" value="Sig_transdc_His_kin_Hpt_dom"/>
</dbReference>
<organism evidence="4 5">
    <name type="scientific">Marinomonas arenicola</name>
    <dbReference type="NCBI Taxonomy" id="569601"/>
    <lineage>
        <taxon>Bacteria</taxon>
        <taxon>Pseudomonadati</taxon>
        <taxon>Pseudomonadota</taxon>
        <taxon>Gammaproteobacteria</taxon>
        <taxon>Oceanospirillales</taxon>
        <taxon>Oceanospirillaceae</taxon>
        <taxon>Marinomonas</taxon>
    </lineage>
</organism>
<gene>
    <name evidence="4" type="ORF">V6242_12740</name>
</gene>
<dbReference type="Gene3D" id="1.20.120.160">
    <property type="entry name" value="HPT domain"/>
    <property type="match status" value="1"/>
</dbReference>
<comment type="caution">
    <text evidence="4">The sequence shown here is derived from an EMBL/GenBank/DDBJ whole genome shotgun (WGS) entry which is preliminary data.</text>
</comment>
<evidence type="ECO:0000313" key="5">
    <source>
        <dbReference type="Proteomes" id="UP001379949"/>
    </source>
</evidence>
<name>A0ABU9G694_9GAMM</name>
<sequence length="111" mass="12018">MQDFDAVNYSNRLGNNKMLMTLVAKEFLKESAGLVEQLLAHTAAEDWTNVARVAHRIKGASAEVSGLAMSDTAKRIESAAQADDATTVLQALEQLQKEYKALTAALSSSEF</sequence>
<dbReference type="CDD" id="cd00088">
    <property type="entry name" value="HPT"/>
    <property type="match status" value="1"/>
</dbReference>
<keyword evidence="1" id="KW-0902">Two-component regulatory system</keyword>
<keyword evidence="5" id="KW-1185">Reference proteome</keyword>
<evidence type="ECO:0000313" key="4">
    <source>
        <dbReference type="EMBL" id="MEL0614014.1"/>
    </source>
</evidence>